<reference evidence="2" key="1">
    <citation type="journal article" date="2019" name="Int. J. Syst. Evol. Microbiol.">
        <title>The Global Catalogue of Microorganisms (GCM) 10K type strain sequencing project: providing services to taxonomists for standard genome sequencing and annotation.</title>
        <authorList>
            <consortium name="The Broad Institute Genomics Platform"/>
            <consortium name="The Broad Institute Genome Sequencing Center for Infectious Disease"/>
            <person name="Wu L."/>
            <person name="Ma J."/>
        </authorList>
    </citation>
    <scope>NUCLEOTIDE SEQUENCE [LARGE SCALE GENOMIC DNA]</scope>
    <source>
        <strain evidence="2">JCM 31486</strain>
    </source>
</reference>
<proteinExistence type="predicted"/>
<organism evidence="1 2">
    <name type="scientific">Kibdelosporangium lantanae</name>
    <dbReference type="NCBI Taxonomy" id="1497396"/>
    <lineage>
        <taxon>Bacteria</taxon>
        <taxon>Bacillati</taxon>
        <taxon>Actinomycetota</taxon>
        <taxon>Actinomycetes</taxon>
        <taxon>Pseudonocardiales</taxon>
        <taxon>Pseudonocardiaceae</taxon>
        <taxon>Kibdelosporangium</taxon>
    </lineage>
</organism>
<dbReference type="EMBL" id="JBHTIS010000427">
    <property type="protein sequence ID" value="MFD1045833.1"/>
    <property type="molecule type" value="Genomic_DNA"/>
</dbReference>
<evidence type="ECO:0000313" key="2">
    <source>
        <dbReference type="Proteomes" id="UP001597045"/>
    </source>
</evidence>
<name>A0ABW3M562_9PSEU</name>
<sequence length="296" mass="31883">MTTSIEQGLTIRAVGPATVGQRIPLSELARIALNLQATLERIALSVVGARPRVGRRPSEIAEAVRMDFVGFAGSSAVMQLSPAGTATLDNLLDRSFETLVQGLKYIDENGDKPDGELGSHFTPPVLNGLSTLCGGIGGKGLTRIEFTTGQITHFVLTRDTQTSLRQIQKRSVEAQTTIVGRLHMGDFEPLSLKCRIDTSVGSVWCDFDIDLKDDVFNHLDQLVMASGSAELQSDGAVRVLHLVELTSIETSRTSSLEELAADQGVQSLHDVGELRGAPVDDFEVFLDALRVARGDE</sequence>
<gene>
    <name evidence="1" type="ORF">ACFQ1S_09795</name>
</gene>
<protein>
    <submittedName>
        <fullName evidence="1">Uncharacterized protein</fullName>
    </submittedName>
</protein>
<evidence type="ECO:0000313" key="1">
    <source>
        <dbReference type="EMBL" id="MFD1045833.1"/>
    </source>
</evidence>
<accession>A0ABW3M562</accession>
<keyword evidence="2" id="KW-1185">Reference proteome</keyword>
<dbReference type="Proteomes" id="UP001597045">
    <property type="component" value="Unassembled WGS sequence"/>
</dbReference>
<comment type="caution">
    <text evidence="1">The sequence shown here is derived from an EMBL/GenBank/DDBJ whole genome shotgun (WGS) entry which is preliminary data.</text>
</comment>